<comment type="caution">
    <text evidence="1">The sequence shown here is derived from an EMBL/GenBank/DDBJ whole genome shotgun (WGS) entry which is preliminary data.</text>
</comment>
<proteinExistence type="predicted"/>
<name>A0A9K3CY88_9EUKA</name>
<sequence>MDWMVVCGGGEGEGEGDTLHVIGQTRIADAERTQQHWMYHPSSSGWTQMANVPSEYAIGARCTAISAEGVMHILGREGRHITYTASDGWQTQPPSPFTGKPERWSNGEYMSVQHIEYVDRHLLVTASRDRKSHGPHRKMHSDYSHCCVTGRWVCMGRWGWGVKVVGSMHACLISPTTQLCMARTDSGGGYVQTVCREVGFSVDEV</sequence>
<dbReference type="Proteomes" id="UP000265618">
    <property type="component" value="Unassembled WGS sequence"/>
</dbReference>
<evidence type="ECO:0000313" key="1">
    <source>
        <dbReference type="EMBL" id="GIQ85563.1"/>
    </source>
</evidence>
<organism evidence="1 2">
    <name type="scientific">Kipferlia bialata</name>
    <dbReference type="NCBI Taxonomy" id="797122"/>
    <lineage>
        <taxon>Eukaryota</taxon>
        <taxon>Metamonada</taxon>
        <taxon>Carpediemonas-like organisms</taxon>
        <taxon>Kipferlia</taxon>
    </lineage>
</organism>
<gene>
    <name evidence="1" type="ORF">KIPB_007252</name>
</gene>
<evidence type="ECO:0000313" key="2">
    <source>
        <dbReference type="Proteomes" id="UP000265618"/>
    </source>
</evidence>
<dbReference type="EMBL" id="BDIP01002007">
    <property type="protein sequence ID" value="GIQ85563.1"/>
    <property type="molecule type" value="Genomic_DNA"/>
</dbReference>
<protein>
    <submittedName>
        <fullName evidence="1">Uncharacterized protein</fullName>
    </submittedName>
</protein>
<accession>A0A9K3CY88</accession>
<dbReference type="AlphaFoldDB" id="A0A9K3CY88"/>
<reference evidence="1 2" key="1">
    <citation type="journal article" date="2018" name="PLoS ONE">
        <title>The draft genome of Kipferlia bialata reveals reductive genome evolution in fornicate parasites.</title>
        <authorList>
            <person name="Tanifuji G."/>
            <person name="Takabayashi S."/>
            <person name="Kume K."/>
            <person name="Takagi M."/>
            <person name="Nakayama T."/>
            <person name="Kamikawa R."/>
            <person name="Inagaki Y."/>
            <person name="Hashimoto T."/>
        </authorList>
    </citation>
    <scope>NUCLEOTIDE SEQUENCE [LARGE SCALE GENOMIC DNA]</scope>
    <source>
        <strain evidence="1">NY0173</strain>
    </source>
</reference>
<keyword evidence="2" id="KW-1185">Reference proteome</keyword>